<sequence>MATPFNATNQVYVYRPLETPHSIRVLRLYPGTGDEPLRGELLHTELIEKEISLEERKRFEPRLASLTDEDMKDIEEHSKKSWSDAEGHEYKHPWEAQDLASCLKAYDEDLTHLDREKTYTAFLDRNSIQERAPMEYGKLKDQPWQARSWLPFEALSYVWGSPKFDWEIKTPGGLVRITFSLFTALQQLRHPNLCRNIWADAICINQHDLQERSHQVKAMSRVYSHAEGVLIWLGPDPLKKAHEIFPSLERGFKDRSNFYHNNEKLIIEYAHEKWRSSWFSRLWVVQEFALGRKALFLWGDAQLEPFYLEWPTSILFIDQSWLQTVIMDPPILNVLRDTRDQSCSDKRDHVYGLLGLCKLSKDDELSFAIDEIVPDYSENSTAEDLFIEVACLAIEYCQVVELLDQAEPLQGHTSELPSWVPDWSLSIARREGLMIHNFNYDMAYSSSYAEVDRTSKALWITGIQLDNVRLVMSACLDPEDLPHSIATISQFWSQIENTGHLMNYHGLAMIRLVLQLPHAVRPGDDWSRFAGHLEGTEDGAESFITAASHIMNDHEVIAMVQFLLQSLDDIYSTHPEYFDNKPRSRRSQWKARKLFQTEYGELGIGPATLQPDDQLVLFHEGGKPFLAFVRENANGYIFVGLAYIPTLCEDKGVCGLHDTYGKPKDWYEGDNEDGYLYRLRNLWEARFEQAKDFEII</sequence>
<dbReference type="OrthoDB" id="2288928at2759"/>
<dbReference type="PANTHER" id="PTHR24148:SF64">
    <property type="entry name" value="HETEROKARYON INCOMPATIBILITY DOMAIN-CONTAINING PROTEIN"/>
    <property type="match status" value="1"/>
</dbReference>
<dbReference type="InterPro" id="IPR052895">
    <property type="entry name" value="HetReg/Transcr_Mod"/>
</dbReference>
<keyword evidence="3" id="KW-1185">Reference proteome</keyword>
<gene>
    <name evidence="2" type="ORF">E8E13_000239</name>
</gene>
<dbReference type="Proteomes" id="UP000801428">
    <property type="component" value="Unassembled WGS sequence"/>
</dbReference>
<dbReference type="PANTHER" id="PTHR24148">
    <property type="entry name" value="ANKYRIN REPEAT DOMAIN-CONTAINING PROTEIN 39 HOMOLOG-RELATED"/>
    <property type="match status" value="1"/>
</dbReference>
<dbReference type="InterPro" id="IPR010730">
    <property type="entry name" value="HET"/>
</dbReference>
<protein>
    <recommendedName>
        <fullName evidence="1">Heterokaryon incompatibility domain-containing protein</fullName>
    </recommendedName>
</protein>
<comment type="caution">
    <text evidence="2">The sequence shown here is derived from an EMBL/GenBank/DDBJ whole genome shotgun (WGS) entry which is preliminary data.</text>
</comment>
<feature type="domain" description="Heterokaryon incompatibility" evidence="1">
    <location>
        <begin position="152"/>
        <end position="287"/>
    </location>
</feature>
<evidence type="ECO:0000259" key="1">
    <source>
        <dbReference type="Pfam" id="PF06985"/>
    </source>
</evidence>
<organism evidence="2 3">
    <name type="scientific">Curvularia kusanoi</name>
    <name type="common">Cochliobolus kusanoi</name>
    <dbReference type="NCBI Taxonomy" id="90978"/>
    <lineage>
        <taxon>Eukaryota</taxon>
        <taxon>Fungi</taxon>
        <taxon>Dikarya</taxon>
        <taxon>Ascomycota</taxon>
        <taxon>Pezizomycotina</taxon>
        <taxon>Dothideomycetes</taxon>
        <taxon>Pleosporomycetidae</taxon>
        <taxon>Pleosporales</taxon>
        <taxon>Pleosporineae</taxon>
        <taxon>Pleosporaceae</taxon>
        <taxon>Curvularia</taxon>
    </lineage>
</organism>
<dbReference type="AlphaFoldDB" id="A0A9P4T6Y2"/>
<dbReference type="EMBL" id="SWKU01000030">
    <property type="protein sequence ID" value="KAF2995799.1"/>
    <property type="molecule type" value="Genomic_DNA"/>
</dbReference>
<accession>A0A9P4T6Y2</accession>
<dbReference type="Pfam" id="PF06985">
    <property type="entry name" value="HET"/>
    <property type="match status" value="1"/>
</dbReference>
<reference evidence="2" key="1">
    <citation type="submission" date="2019-04" db="EMBL/GenBank/DDBJ databases">
        <title>Sequencing of skin fungus with MAO and IRED activity.</title>
        <authorList>
            <person name="Marsaioli A.J."/>
            <person name="Bonatto J.M.C."/>
            <person name="Reis Junior O."/>
        </authorList>
    </citation>
    <scope>NUCLEOTIDE SEQUENCE</scope>
    <source>
        <strain evidence="2">30M1</strain>
    </source>
</reference>
<proteinExistence type="predicted"/>
<evidence type="ECO:0000313" key="3">
    <source>
        <dbReference type="Proteomes" id="UP000801428"/>
    </source>
</evidence>
<name>A0A9P4T6Y2_CURKU</name>
<evidence type="ECO:0000313" key="2">
    <source>
        <dbReference type="EMBL" id="KAF2995799.1"/>
    </source>
</evidence>